<dbReference type="PATRIC" id="fig|1068978.7.peg.6125"/>
<protein>
    <submittedName>
        <fullName evidence="3">Oxidoreductase</fullName>
    </submittedName>
</protein>
<dbReference type="Pfam" id="PF00248">
    <property type="entry name" value="Aldo_ket_red"/>
    <property type="match status" value="1"/>
</dbReference>
<dbReference type="PANTHER" id="PTHR43625:SF40">
    <property type="entry name" value="ALDO-KETO REDUCTASE YAKC [NADP(+)]"/>
    <property type="match status" value="1"/>
</dbReference>
<dbReference type="STRING" id="1068978.AMETH_5702"/>
<keyword evidence="1" id="KW-0560">Oxidoreductase</keyword>
<dbReference type="HOGENOM" id="CLU_2581983_0_0_11"/>
<dbReference type="KEGG" id="amq:AMETH_5702"/>
<dbReference type="GO" id="GO:0005737">
    <property type="term" value="C:cytoplasm"/>
    <property type="evidence" value="ECO:0007669"/>
    <property type="project" value="TreeGrafter"/>
</dbReference>
<dbReference type="AlphaFoldDB" id="A0A076MXN2"/>
<dbReference type="InterPro" id="IPR023210">
    <property type="entry name" value="NADP_OxRdtase_dom"/>
</dbReference>
<proteinExistence type="predicted"/>
<dbReference type="eggNOG" id="COG0667">
    <property type="taxonomic scope" value="Bacteria"/>
</dbReference>
<dbReference type="Proteomes" id="UP000062973">
    <property type="component" value="Chromosome"/>
</dbReference>
<evidence type="ECO:0000256" key="1">
    <source>
        <dbReference type="ARBA" id="ARBA00023002"/>
    </source>
</evidence>
<keyword evidence="4" id="KW-1185">Reference proteome</keyword>
<evidence type="ECO:0000313" key="4">
    <source>
        <dbReference type="Proteomes" id="UP000062973"/>
    </source>
</evidence>
<sequence>MEQLKNLAAEKGATVSQLAIAWTLHQPGGHVAIVGARRARNIEDSVAAADLDLIGDDLARIEKIASRGVQAEGASPEGVA</sequence>
<evidence type="ECO:0000313" key="3">
    <source>
        <dbReference type="EMBL" id="AIJ25794.1"/>
    </source>
</evidence>
<name>A0A076MXN2_AMYME</name>
<reference evidence="3 4" key="1">
    <citation type="submission" date="2014-07" db="EMBL/GenBank/DDBJ databases">
        <title>Whole Genome Sequence of the Amycolatopsis methanolica 239.</title>
        <authorList>
            <person name="Tang B."/>
        </authorList>
    </citation>
    <scope>NUCLEOTIDE SEQUENCE [LARGE SCALE GENOMIC DNA]</scope>
    <source>
        <strain evidence="3 4">239</strain>
    </source>
</reference>
<dbReference type="SUPFAM" id="SSF51430">
    <property type="entry name" value="NAD(P)-linked oxidoreductase"/>
    <property type="match status" value="1"/>
</dbReference>
<accession>A0A076MXN2</accession>
<dbReference type="GO" id="GO:0016491">
    <property type="term" value="F:oxidoreductase activity"/>
    <property type="evidence" value="ECO:0007669"/>
    <property type="project" value="UniProtKB-KW"/>
</dbReference>
<dbReference type="InterPro" id="IPR036812">
    <property type="entry name" value="NAD(P)_OxRdtase_dom_sf"/>
</dbReference>
<gene>
    <name evidence="3" type="ORF">AMETH_5702</name>
</gene>
<feature type="domain" description="NADP-dependent oxidoreductase" evidence="2">
    <location>
        <begin position="2"/>
        <end position="65"/>
    </location>
</feature>
<dbReference type="PANTHER" id="PTHR43625">
    <property type="entry name" value="AFLATOXIN B1 ALDEHYDE REDUCTASE"/>
    <property type="match status" value="1"/>
</dbReference>
<dbReference type="Gene3D" id="3.20.20.100">
    <property type="entry name" value="NADP-dependent oxidoreductase domain"/>
    <property type="match status" value="1"/>
</dbReference>
<evidence type="ECO:0000259" key="2">
    <source>
        <dbReference type="Pfam" id="PF00248"/>
    </source>
</evidence>
<organism evidence="3 4">
    <name type="scientific">Amycolatopsis methanolica 239</name>
    <dbReference type="NCBI Taxonomy" id="1068978"/>
    <lineage>
        <taxon>Bacteria</taxon>
        <taxon>Bacillati</taxon>
        <taxon>Actinomycetota</taxon>
        <taxon>Actinomycetes</taxon>
        <taxon>Pseudonocardiales</taxon>
        <taxon>Pseudonocardiaceae</taxon>
        <taxon>Amycolatopsis</taxon>
        <taxon>Amycolatopsis methanolica group</taxon>
    </lineage>
</organism>
<dbReference type="EMBL" id="CP009110">
    <property type="protein sequence ID" value="AIJ25794.1"/>
    <property type="molecule type" value="Genomic_DNA"/>
</dbReference>
<dbReference type="InterPro" id="IPR050791">
    <property type="entry name" value="Aldo-Keto_reductase"/>
</dbReference>